<evidence type="ECO:0000256" key="2">
    <source>
        <dbReference type="ARBA" id="ARBA00022723"/>
    </source>
</evidence>
<dbReference type="Gene3D" id="3.30.1740.10">
    <property type="entry name" value="Zinc finger, PARP-type"/>
    <property type="match status" value="2"/>
</dbReference>
<dbReference type="SMART" id="SM01336">
    <property type="entry name" value="zf-PARP"/>
    <property type="match status" value="2"/>
</dbReference>
<evidence type="ECO:0000313" key="8">
    <source>
        <dbReference type="EMBL" id="CAD7242410.1"/>
    </source>
</evidence>
<dbReference type="Gene3D" id="1.10.20.130">
    <property type="match status" value="1"/>
</dbReference>
<dbReference type="PROSITE" id="PS50064">
    <property type="entry name" value="ZF_PARP_2"/>
    <property type="match status" value="2"/>
</dbReference>
<dbReference type="Proteomes" id="UP000677054">
    <property type="component" value="Unassembled WGS sequence"/>
</dbReference>
<keyword evidence="9" id="KW-1185">Reference proteome</keyword>
<dbReference type="InterPro" id="IPR052709">
    <property type="entry name" value="Transposase-MT_Hybrid"/>
</dbReference>
<evidence type="ECO:0000259" key="7">
    <source>
        <dbReference type="PROSITE" id="PS50064"/>
    </source>
</evidence>
<evidence type="ECO:0000256" key="6">
    <source>
        <dbReference type="SAM" id="MobiDB-lite"/>
    </source>
</evidence>
<dbReference type="GO" id="GO:0008270">
    <property type="term" value="F:zinc ion binding"/>
    <property type="evidence" value="ECO:0007669"/>
    <property type="project" value="UniProtKB-KW"/>
</dbReference>
<organism evidence="8">
    <name type="scientific">Darwinula stevensoni</name>
    <dbReference type="NCBI Taxonomy" id="69355"/>
    <lineage>
        <taxon>Eukaryota</taxon>
        <taxon>Metazoa</taxon>
        <taxon>Ecdysozoa</taxon>
        <taxon>Arthropoda</taxon>
        <taxon>Crustacea</taxon>
        <taxon>Oligostraca</taxon>
        <taxon>Ostracoda</taxon>
        <taxon>Podocopa</taxon>
        <taxon>Podocopida</taxon>
        <taxon>Darwinulocopina</taxon>
        <taxon>Darwinuloidea</taxon>
        <taxon>Darwinulidae</taxon>
        <taxon>Darwinula</taxon>
    </lineage>
</organism>
<dbReference type="PROSITE" id="PS00347">
    <property type="entry name" value="ZF_PARP_1"/>
    <property type="match status" value="1"/>
</dbReference>
<feature type="region of interest" description="Disordered" evidence="6">
    <location>
        <begin position="314"/>
        <end position="348"/>
    </location>
</feature>
<keyword evidence="4" id="KW-0862">Zinc</keyword>
<keyword evidence="3" id="KW-0863">Zinc-finger</keyword>
<dbReference type="GO" id="GO:0003677">
    <property type="term" value="F:DNA binding"/>
    <property type="evidence" value="ECO:0007669"/>
    <property type="project" value="InterPro"/>
</dbReference>
<dbReference type="InterPro" id="IPR012982">
    <property type="entry name" value="PARP1-like_PADR1_Zn_ribbon"/>
</dbReference>
<dbReference type="InterPro" id="IPR041426">
    <property type="entry name" value="Mos1_HTH"/>
</dbReference>
<gene>
    <name evidence="8" type="ORF">DSTB1V02_LOCUS2376</name>
</gene>
<dbReference type="InterPro" id="IPR049296">
    <property type="entry name" value="PARP1-like_PADR1_N"/>
</dbReference>
<dbReference type="OrthoDB" id="429950at2759"/>
<dbReference type="Pfam" id="PF08063">
    <property type="entry name" value="Zn_ribbon_PADR1"/>
    <property type="match status" value="1"/>
</dbReference>
<evidence type="ECO:0000256" key="4">
    <source>
        <dbReference type="ARBA" id="ARBA00022833"/>
    </source>
</evidence>
<feature type="compositionally biased region" description="Basic and acidic residues" evidence="6">
    <location>
        <begin position="338"/>
        <end position="348"/>
    </location>
</feature>
<evidence type="ECO:0000313" key="9">
    <source>
        <dbReference type="Proteomes" id="UP000677054"/>
    </source>
</evidence>
<dbReference type="InterPro" id="IPR036957">
    <property type="entry name" value="Znf_PARP_sf"/>
</dbReference>
<dbReference type="EMBL" id="CAJPEV010000263">
    <property type="protein sequence ID" value="CAG0883144.1"/>
    <property type="molecule type" value="Genomic_DNA"/>
</dbReference>
<dbReference type="AlphaFoldDB" id="A0A7R8X8A3"/>
<keyword evidence="2" id="KW-0479">Metal-binding</keyword>
<evidence type="ECO:0000256" key="3">
    <source>
        <dbReference type="ARBA" id="ARBA00022771"/>
    </source>
</evidence>
<dbReference type="Gene3D" id="2.20.25.630">
    <property type="match status" value="1"/>
</dbReference>
<protein>
    <recommendedName>
        <fullName evidence="7">PARP-type domain-containing protein</fullName>
    </recommendedName>
</protein>
<reference evidence="8" key="1">
    <citation type="submission" date="2020-11" db="EMBL/GenBank/DDBJ databases">
        <authorList>
            <person name="Tran Van P."/>
        </authorList>
    </citation>
    <scope>NUCLEOTIDE SEQUENCE</scope>
</reference>
<comment type="subcellular location">
    <subcellularLocation>
        <location evidence="1">Nucleus</location>
    </subcellularLocation>
</comment>
<dbReference type="EMBL" id="LR899780">
    <property type="protein sequence ID" value="CAD7242410.1"/>
    <property type="molecule type" value="Genomic_DNA"/>
</dbReference>
<dbReference type="SUPFAM" id="SSF57716">
    <property type="entry name" value="Glucocorticoid receptor-like (DNA-binding domain)"/>
    <property type="match status" value="2"/>
</dbReference>
<feature type="domain" description="PARP-type" evidence="7">
    <location>
        <begin position="127"/>
        <end position="209"/>
    </location>
</feature>
<sequence length="712" mass="81712">MHDIADQRAVSHDVKKKANCKFSKTKEERNASSALRGFLNMFNMLRHASGLQRKRHEAGTQVRNEPSLRSYFRVYAPACFEKPFKSEALSWFGTLKAPREARKRILVLLRPGQVDLYLEKMADDLPYRAEYAKSNRSSCKGCRGQIVKDSLRLAIMVQSPMFDGKQPNWHHVPCFFEKQRPHDAADFSHFEQLRWEDQETIRKKIESAGSAKEKGGKSKVSPGTNLKDFTVEYAKSSRSTCISCESKIEKGEVRIAKKDYESDSAKRFGPMNRWHHVDCFVKDREELEYFDSGAKLQGFKTLSAEDQAELQKKLSKMDGKKRKAGGDAVDGAGKKKPKLEGTKEEDSMKETLKKQNEVIFKYRDWLKKELSKKDLTLLFEYNQQETPKGEDSMLDRLGDIMAFGALHPCDVCKNGQLVFRSGVGYQCLGNLTEWTKCTNITDNPKRKPFKIPPELAEEYSLLKKYKGKVGKREFVHSNRGVTKVKPERKMETRQKRDGAVNVRETVKFSAEQKRVILLYHFRSGLKPQQAFEEMKKNIGDDAPGRTMVFKWFQRFEAGHFEVTDDPRSGRPRTSTDDGMVAAVAKFLEEEPSATTKRLEVTDDPRSGRPRTSTDDGMVAAVAKFLEEEPSATTKRLADVFQVSKTSISSILHDQLDYSKKSARWVPRLLKPEEKEARVNFCKKFLEDFEDGNSPNFRKIITVDNLFERQLRF</sequence>
<dbReference type="GO" id="GO:0005634">
    <property type="term" value="C:nucleus"/>
    <property type="evidence" value="ECO:0007669"/>
    <property type="project" value="UniProtKB-SubCell"/>
</dbReference>
<dbReference type="Pfam" id="PF21728">
    <property type="entry name" value="PADR1_N"/>
    <property type="match status" value="1"/>
</dbReference>
<dbReference type="Pfam" id="PF17906">
    <property type="entry name" value="HTH_48"/>
    <property type="match status" value="1"/>
</dbReference>
<name>A0A7R8X8A3_9CRUS</name>
<feature type="region of interest" description="Disordered" evidence="6">
    <location>
        <begin position="592"/>
        <end position="614"/>
    </location>
</feature>
<dbReference type="InterPro" id="IPR038650">
    <property type="entry name" value="PADR1_C_dom_sf"/>
</dbReference>
<dbReference type="PANTHER" id="PTHR46060:SF1">
    <property type="entry name" value="MARINER MOS1 TRANSPOSASE-LIKE PROTEIN"/>
    <property type="match status" value="1"/>
</dbReference>
<accession>A0A7R8X8A3</accession>
<proteinExistence type="predicted"/>
<keyword evidence="5" id="KW-0539">Nucleus</keyword>
<dbReference type="InterPro" id="IPR001510">
    <property type="entry name" value="Znf_PARP"/>
</dbReference>
<dbReference type="FunFam" id="2.20.25.630:FF:000001">
    <property type="entry name" value="Poly [ADP-ribose] polymerase"/>
    <property type="match status" value="1"/>
</dbReference>
<dbReference type="Gene3D" id="1.10.10.1450">
    <property type="match status" value="1"/>
</dbReference>
<evidence type="ECO:0000256" key="5">
    <source>
        <dbReference type="ARBA" id="ARBA00023242"/>
    </source>
</evidence>
<dbReference type="SMART" id="SM01335">
    <property type="entry name" value="PADR1"/>
    <property type="match status" value="1"/>
</dbReference>
<evidence type="ECO:0000256" key="1">
    <source>
        <dbReference type="ARBA" id="ARBA00004123"/>
    </source>
</evidence>
<feature type="domain" description="PARP-type" evidence="7">
    <location>
        <begin position="229"/>
        <end position="318"/>
    </location>
</feature>
<dbReference type="PROSITE" id="PS52007">
    <property type="entry name" value="PADR1"/>
    <property type="match status" value="1"/>
</dbReference>
<dbReference type="Pfam" id="PF00645">
    <property type="entry name" value="zf-PARP"/>
    <property type="match status" value="2"/>
</dbReference>
<dbReference type="PANTHER" id="PTHR46060">
    <property type="entry name" value="MARINER MOS1 TRANSPOSASE-LIKE PROTEIN"/>
    <property type="match status" value="1"/>
</dbReference>
<feature type="compositionally biased region" description="Basic and acidic residues" evidence="6">
    <location>
        <begin position="596"/>
        <end position="606"/>
    </location>
</feature>